<dbReference type="RefSeq" id="WP_137061864.1">
    <property type="nucleotide sequence ID" value="NZ_PNXQ01000012.1"/>
</dbReference>
<protein>
    <submittedName>
        <fullName evidence="1">Uncharacterized protein</fullName>
    </submittedName>
</protein>
<proteinExistence type="predicted"/>
<name>A0A4V5SUB2_9BACL</name>
<gene>
    <name evidence="1" type="ORF">C1I60_11710</name>
</gene>
<comment type="caution">
    <text evidence="1">The sequence shown here is derived from an EMBL/GenBank/DDBJ whole genome shotgun (WGS) entry which is preliminary data.</text>
</comment>
<dbReference type="EMBL" id="PNXQ01000012">
    <property type="protein sequence ID" value="TKH44011.1"/>
    <property type="molecule type" value="Genomic_DNA"/>
</dbReference>
<evidence type="ECO:0000313" key="2">
    <source>
        <dbReference type="Proteomes" id="UP000308114"/>
    </source>
</evidence>
<evidence type="ECO:0000313" key="1">
    <source>
        <dbReference type="EMBL" id="TKH44011.1"/>
    </source>
</evidence>
<accession>A0A4V5SUB2</accession>
<sequence length="106" mass="12646">MHNSLEFLLDSLIRNRIESLYIELIKNNSSYNQFSSERNLYFKQLHELLSEDIQKTLFLFDDADLSVQAILESEIYLQGFKDALHLHNEIPRPNQGHSPMREYYVR</sequence>
<dbReference type="AlphaFoldDB" id="A0A4V5SUB2"/>
<reference evidence="1 2" key="1">
    <citation type="submission" date="2018-01" db="EMBL/GenBank/DDBJ databases">
        <title>Bacillales members from the olive rhizosphere are effective biological control agents against Verticillium dahliae.</title>
        <authorList>
            <person name="Gomez-Lama C."/>
            <person name="Legarda G."/>
            <person name="Ruano-Rosa D."/>
            <person name="Pizarro-Tobias P."/>
            <person name="Valverde-Corredor A."/>
            <person name="Niqui J.L."/>
            <person name="Trivino J.C."/>
            <person name="Roca A."/>
            <person name="Mercado-Blanco J."/>
        </authorList>
    </citation>
    <scope>NUCLEOTIDE SEQUENCE [LARGE SCALE GENOMIC DNA]</scope>
    <source>
        <strain evidence="1 2">PIC167</strain>
    </source>
</reference>
<dbReference type="Proteomes" id="UP000308114">
    <property type="component" value="Unassembled WGS sequence"/>
</dbReference>
<organism evidence="1 2">
    <name type="scientific">Paenibacillus terrae</name>
    <dbReference type="NCBI Taxonomy" id="159743"/>
    <lineage>
        <taxon>Bacteria</taxon>
        <taxon>Bacillati</taxon>
        <taxon>Bacillota</taxon>
        <taxon>Bacilli</taxon>
        <taxon>Bacillales</taxon>
        <taxon>Paenibacillaceae</taxon>
        <taxon>Paenibacillus</taxon>
    </lineage>
</organism>